<dbReference type="AlphaFoldDB" id="A0A1L7X585"/>
<sequence length="149" mass="17375">MSSTMDPDTVLLNTLHQDLPDPDVLLHAQVILELDKFEPFPKLPIELRLLIWKMTFKPRKIRVALVCESLRYSWDRGVVGLESRTRAPSVLHVSQESRLVGLQHYFALLRDHQRTHCVIYVNPEIDTVALYQGRKDNWLSSHHYLPARL</sequence>
<proteinExistence type="predicted"/>
<feature type="domain" description="2EXR" evidence="1">
    <location>
        <begin position="37"/>
        <end position="128"/>
    </location>
</feature>
<dbReference type="PANTHER" id="PTHR35910:SF1">
    <property type="entry name" value="2EXR DOMAIN-CONTAINING PROTEIN"/>
    <property type="match status" value="1"/>
</dbReference>
<evidence type="ECO:0000313" key="2">
    <source>
        <dbReference type="EMBL" id="CZR60178.1"/>
    </source>
</evidence>
<dbReference type="OrthoDB" id="3530648at2759"/>
<organism evidence="2 3">
    <name type="scientific">Phialocephala subalpina</name>
    <dbReference type="NCBI Taxonomy" id="576137"/>
    <lineage>
        <taxon>Eukaryota</taxon>
        <taxon>Fungi</taxon>
        <taxon>Dikarya</taxon>
        <taxon>Ascomycota</taxon>
        <taxon>Pezizomycotina</taxon>
        <taxon>Leotiomycetes</taxon>
        <taxon>Helotiales</taxon>
        <taxon>Mollisiaceae</taxon>
        <taxon>Phialocephala</taxon>
        <taxon>Phialocephala fortinii species complex</taxon>
    </lineage>
</organism>
<dbReference type="Pfam" id="PF20150">
    <property type="entry name" value="2EXR"/>
    <property type="match status" value="1"/>
</dbReference>
<dbReference type="PANTHER" id="PTHR35910">
    <property type="entry name" value="2EXR DOMAIN-CONTAINING PROTEIN"/>
    <property type="match status" value="1"/>
</dbReference>
<protein>
    <recommendedName>
        <fullName evidence="1">2EXR domain-containing protein</fullName>
    </recommendedName>
</protein>
<dbReference type="Proteomes" id="UP000184330">
    <property type="component" value="Unassembled WGS sequence"/>
</dbReference>
<accession>A0A1L7X585</accession>
<evidence type="ECO:0000313" key="3">
    <source>
        <dbReference type="Proteomes" id="UP000184330"/>
    </source>
</evidence>
<dbReference type="EMBL" id="FJOG01000015">
    <property type="protein sequence ID" value="CZR60178.1"/>
    <property type="molecule type" value="Genomic_DNA"/>
</dbReference>
<reference evidence="2 3" key="1">
    <citation type="submission" date="2016-03" db="EMBL/GenBank/DDBJ databases">
        <authorList>
            <person name="Ploux O."/>
        </authorList>
    </citation>
    <scope>NUCLEOTIDE SEQUENCE [LARGE SCALE GENOMIC DNA]</scope>
    <source>
        <strain evidence="2 3">UAMH 11012</strain>
    </source>
</reference>
<keyword evidence="3" id="KW-1185">Reference proteome</keyword>
<name>A0A1L7X585_9HELO</name>
<gene>
    <name evidence="2" type="ORF">PAC_10074</name>
</gene>
<dbReference type="InterPro" id="IPR045518">
    <property type="entry name" value="2EXR"/>
</dbReference>
<evidence type="ECO:0000259" key="1">
    <source>
        <dbReference type="Pfam" id="PF20150"/>
    </source>
</evidence>